<keyword evidence="3" id="KW-0645">Protease</keyword>
<evidence type="ECO:0000256" key="2">
    <source>
        <dbReference type="ARBA" id="ARBA00022803"/>
    </source>
</evidence>
<dbReference type="InterPro" id="IPR019734">
    <property type="entry name" value="TPR_rpt"/>
</dbReference>
<dbReference type="AlphaFoldDB" id="A0A1J5QST9"/>
<dbReference type="SUPFAM" id="SSF48452">
    <property type="entry name" value="TPR-like"/>
    <property type="match status" value="1"/>
</dbReference>
<sequence length="461" mass="51486">MNPAKPPFDPDALYQRALSLHHMGQLDEAEVLYRRLLSFFPNQPEVLATLGTLSAQQGRHEEGIRQFEQSLKISPRQPIALYNLGAELQKLSRLEEALACYDKAIALHSTDVDMHLNRGNTLKDLGRHDEALASYDRAIALQPACAAAYWNKGLINIFTGNFEPGWQLYEWGWNCGERGTPRNFPRPRWLGEQPIDGKTLLIHAEQGLGDAIQFCRYAPMVAALAARVVLEVPAPLVALLSTLEGDILVVQNGSALPDFDLYCPVMSLPLAFKTTISTIPAGIPYLHADPAKQRFWQERLGRKTRPRVGLAWSGSATHKNDHHRSIPLHMLEPLLQLPLEFHSLMKEIRPGDAPDASRLDQIHFHRELLHDFSDTAALASEMDLVISVDTSVAHLAGALGKPVWVLLPFAPDYRWMANRSDTPWYPGATLFRQPAIGDWCGVIDEAAQQLKAKFLFAGDEK</sequence>
<dbReference type="GO" id="GO:0008233">
    <property type="term" value="F:peptidase activity"/>
    <property type="evidence" value="ECO:0007669"/>
    <property type="project" value="UniProtKB-KW"/>
</dbReference>
<dbReference type="Pfam" id="PF13428">
    <property type="entry name" value="TPR_14"/>
    <property type="match status" value="1"/>
</dbReference>
<dbReference type="Pfam" id="PF01075">
    <property type="entry name" value="Glyco_transf_9"/>
    <property type="match status" value="1"/>
</dbReference>
<reference evidence="3" key="1">
    <citation type="submission" date="2016-10" db="EMBL/GenBank/DDBJ databases">
        <title>Sequence of Gallionella enrichment culture.</title>
        <authorList>
            <person name="Poehlein A."/>
            <person name="Muehling M."/>
            <person name="Daniel R."/>
        </authorList>
    </citation>
    <scope>NUCLEOTIDE SEQUENCE</scope>
</reference>
<dbReference type="Gene3D" id="3.40.50.2000">
    <property type="entry name" value="Glycogen Phosphorylase B"/>
    <property type="match status" value="1"/>
</dbReference>
<dbReference type="GO" id="GO:0006508">
    <property type="term" value="P:proteolysis"/>
    <property type="evidence" value="ECO:0007669"/>
    <property type="project" value="UniProtKB-KW"/>
</dbReference>
<proteinExistence type="predicted"/>
<comment type="caution">
    <text evidence="3">The sequence shown here is derived from an EMBL/GenBank/DDBJ whole genome shotgun (WGS) entry which is preliminary data.</text>
</comment>
<name>A0A1J5QST9_9ZZZZ</name>
<dbReference type="InterPro" id="IPR002201">
    <property type="entry name" value="Glyco_trans_9"/>
</dbReference>
<organism evidence="3">
    <name type="scientific">mine drainage metagenome</name>
    <dbReference type="NCBI Taxonomy" id="410659"/>
    <lineage>
        <taxon>unclassified sequences</taxon>
        <taxon>metagenomes</taxon>
        <taxon>ecological metagenomes</taxon>
    </lineage>
</organism>
<gene>
    <name evidence="3" type="primary">bepA_57</name>
    <name evidence="3" type="ORF">GALL_314440</name>
</gene>
<dbReference type="PANTHER" id="PTHR44943:SF8">
    <property type="entry name" value="TPR REPEAT-CONTAINING PROTEIN MJ0263"/>
    <property type="match status" value="1"/>
</dbReference>
<dbReference type="PROSITE" id="PS50293">
    <property type="entry name" value="TPR_REGION"/>
    <property type="match status" value="1"/>
</dbReference>
<dbReference type="EMBL" id="MLJW01000464">
    <property type="protein sequence ID" value="OIQ86705.1"/>
    <property type="molecule type" value="Genomic_DNA"/>
</dbReference>
<accession>A0A1J5QST9</accession>
<dbReference type="Gene3D" id="1.25.40.10">
    <property type="entry name" value="Tetratricopeptide repeat domain"/>
    <property type="match status" value="2"/>
</dbReference>
<dbReference type="InterPro" id="IPR051685">
    <property type="entry name" value="Ycf3/AcsC/BcsC/TPR_MFPF"/>
</dbReference>
<dbReference type="SUPFAM" id="SSF53756">
    <property type="entry name" value="UDP-Glycosyltransferase/glycogen phosphorylase"/>
    <property type="match status" value="1"/>
</dbReference>
<keyword evidence="2" id="KW-0802">TPR repeat</keyword>
<dbReference type="PANTHER" id="PTHR44943">
    <property type="entry name" value="CELLULOSE SYNTHASE OPERON PROTEIN C"/>
    <property type="match status" value="1"/>
</dbReference>
<dbReference type="Pfam" id="PF13414">
    <property type="entry name" value="TPR_11"/>
    <property type="match status" value="1"/>
</dbReference>
<dbReference type="PROSITE" id="PS50005">
    <property type="entry name" value="TPR"/>
    <property type="match status" value="4"/>
</dbReference>
<protein>
    <submittedName>
        <fullName evidence="3">Beta-barrel assembly-enhancing protease</fullName>
    </submittedName>
</protein>
<evidence type="ECO:0000256" key="1">
    <source>
        <dbReference type="ARBA" id="ARBA00022737"/>
    </source>
</evidence>
<dbReference type="Pfam" id="PF00515">
    <property type="entry name" value="TPR_1"/>
    <property type="match status" value="1"/>
</dbReference>
<keyword evidence="1" id="KW-0677">Repeat</keyword>
<dbReference type="SMART" id="SM00028">
    <property type="entry name" value="TPR"/>
    <property type="match status" value="4"/>
</dbReference>
<evidence type="ECO:0000313" key="3">
    <source>
        <dbReference type="EMBL" id="OIQ86705.1"/>
    </source>
</evidence>
<keyword evidence="3" id="KW-0378">Hydrolase</keyword>
<dbReference type="GO" id="GO:0016757">
    <property type="term" value="F:glycosyltransferase activity"/>
    <property type="evidence" value="ECO:0007669"/>
    <property type="project" value="InterPro"/>
</dbReference>
<dbReference type="InterPro" id="IPR011990">
    <property type="entry name" value="TPR-like_helical_dom_sf"/>
</dbReference>